<dbReference type="AlphaFoldDB" id="A0AAW2TJ46"/>
<dbReference type="PROSITE" id="PS50994">
    <property type="entry name" value="INTEGRASE"/>
    <property type="match status" value="1"/>
</dbReference>
<dbReference type="PANTHER" id="PTHR42648:SF28">
    <property type="entry name" value="TRANSPOSON-ENCODED PROTEIN WITH RIBONUCLEASE H-LIKE AND RETROVIRUS ZINC FINGER-LIKE DOMAINS"/>
    <property type="match status" value="1"/>
</dbReference>
<gene>
    <name evidence="2" type="ORF">Sradi_2058600</name>
</gene>
<dbReference type="Gene3D" id="3.30.420.10">
    <property type="entry name" value="Ribonuclease H-like superfamily/Ribonuclease H"/>
    <property type="match status" value="1"/>
</dbReference>
<comment type="caution">
    <text evidence="2">The sequence shown here is derived from an EMBL/GenBank/DDBJ whole genome shotgun (WGS) entry which is preliminary data.</text>
</comment>
<accession>A0AAW2TJ46</accession>
<dbReference type="CDD" id="cd09272">
    <property type="entry name" value="RNase_HI_RT_Ty1"/>
    <property type="match status" value="1"/>
</dbReference>
<dbReference type="GO" id="GO:0015074">
    <property type="term" value="P:DNA integration"/>
    <property type="evidence" value="ECO:0007669"/>
    <property type="project" value="InterPro"/>
</dbReference>
<dbReference type="SUPFAM" id="SSF53098">
    <property type="entry name" value="Ribonuclease H-like"/>
    <property type="match status" value="1"/>
</dbReference>
<reference evidence="2" key="1">
    <citation type="submission" date="2020-06" db="EMBL/GenBank/DDBJ databases">
        <authorList>
            <person name="Li T."/>
            <person name="Hu X."/>
            <person name="Zhang T."/>
            <person name="Song X."/>
            <person name="Zhang H."/>
            <person name="Dai N."/>
            <person name="Sheng W."/>
            <person name="Hou X."/>
            <person name="Wei L."/>
        </authorList>
    </citation>
    <scope>NUCLEOTIDE SEQUENCE</scope>
    <source>
        <strain evidence="2">G02</strain>
        <tissue evidence="2">Leaf</tissue>
    </source>
</reference>
<evidence type="ECO:0000259" key="1">
    <source>
        <dbReference type="PROSITE" id="PS50994"/>
    </source>
</evidence>
<dbReference type="InterPro" id="IPR001584">
    <property type="entry name" value="Integrase_cat-core"/>
</dbReference>
<name>A0AAW2TJ46_SESRA</name>
<sequence>MDSYGQRYFITFIDDYSRYMCIYFLEHKSEALNAFKIFKAEVEKQCDKQIKIVWSDRGGEYFGRCTEGGQAPRPFAKFLAEQGIVAQYTMPGSLDQNGVAERRNQTLLNMVRSMMASSKLPKFLWIEALKMAVYILNRVPTKVVSKTTFELFKGWKPSLRDYHGSMYIPEASIVKGHKLHLNQCPRNDLEREQMKDIPYASAIGSVIYAQVCTRPDIAFRGDVEKISERTENLEVVGYSDSNFVGCVDSRKSTSGYIFMIASGTVSWRSAKQTLIATSTMEAEFVSCFEATSHGVWLKSFIFGLRIINSISRPLRIYSDNSAAVFMAKNNKCGSQSKHIDIKYLAIRERVKEGKDVIEHISTELMLADPFTKGMPPKNFKDHVAKMGIGLC</sequence>
<dbReference type="InterPro" id="IPR012337">
    <property type="entry name" value="RNaseH-like_sf"/>
</dbReference>
<evidence type="ECO:0000313" key="2">
    <source>
        <dbReference type="EMBL" id="KAL0404178.1"/>
    </source>
</evidence>
<organism evidence="2">
    <name type="scientific">Sesamum radiatum</name>
    <name type="common">Black benniseed</name>
    <dbReference type="NCBI Taxonomy" id="300843"/>
    <lineage>
        <taxon>Eukaryota</taxon>
        <taxon>Viridiplantae</taxon>
        <taxon>Streptophyta</taxon>
        <taxon>Embryophyta</taxon>
        <taxon>Tracheophyta</taxon>
        <taxon>Spermatophyta</taxon>
        <taxon>Magnoliopsida</taxon>
        <taxon>eudicotyledons</taxon>
        <taxon>Gunneridae</taxon>
        <taxon>Pentapetalae</taxon>
        <taxon>asterids</taxon>
        <taxon>lamiids</taxon>
        <taxon>Lamiales</taxon>
        <taxon>Pedaliaceae</taxon>
        <taxon>Sesamum</taxon>
    </lineage>
</organism>
<protein>
    <submittedName>
        <fullName evidence="2">Secreted RxLR effector protein</fullName>
    </submittedName>
</protein>
<feature type="domain" description="Integrase catalytic" evidence="1">
    <location>
        <begin position="1"/>
        <end position="156"/>
    </location>
</feature>
<dbReference type="Pfam" id="PF00665">
    <property type="entry name" value="rve"/>
    <property type="match status" value="1"/>
</dbReference>
<dbReference type="EMBL" id="JACGWJ010000008">
    <property type="protein sequence ID" value="KAL0404178.1"/>
    <property type="molecule type" value="Genomic_DNA"/>
</dbReference>
<dbReference type="GO" id="GO:0003676">
    <property type="term" value="F:nucleic acid binding"/>
    <property type="evidence" value="ECO:0007669"/>
    <property type="project" value="InterPro"/>
</dbReference>
<dbReference type="PANTHER" id="PTHR42648">
    <property type="entry name" value="TRANSPOSASE, PUTATIVE-RELATED"/>
    <property type="match status" value="1"/>
</dbReference>
<reference evidence="2" key="2">
    <citation type="journal article" date="2024" name="Plant">
        <title>Genomic evolution and insights into agronomic trait innovations of Sesamum species.</title>
        <authorList>
            <person name="Miao H."/>
            <person name="Wang L."/>
            <person name="Qu L."/>
            <person name="Liu H."/>
            <person name="Sun Y."/>
            <person name="Le M."/>
            <person name="Wang Q."/>
            <person name="Wei S."/>
            <person name="Zheng Y."/>
            <person name="Lin W."/>
            <person name="Duan Y."/>
            <person name="Cao H."/>
            <person name="Xiong S."/>
            <person name="Wang X."/>
            <person name="Wei L."/>
            <person name="Li C."/>
            <person name="Ma Q."/>
            <person name="Ju M."/>
            <person name="Zhao R."/>
            <person name="Li G."/>
            <person name="Mu C."/>
            <person name="Tian Q."/>
            <person name="Mei H."/>
            <person name="Zhang T."/>
            <person name="Gao T."/>
            <person name="Zhang H."/>
        </authorList>
    </citation>
    <scope>NUCLEOTIDE SEQUENCE</scope>
    <source>
        <strain evidence="2">G02</strain>
    </source>
</reference>
<dbReference type="InterPro" id="IPR036397">
    <property type="entry name" value="RNaseH_sf"/>
</dbReference>
<proteinExistence type="predicted"/>
<dbReference type="InterPro" id="IPR039537">
    <property type="entry name" value="Retrotran_Ty1/copia-like"/>
</dbReference>